<evidence type="ECO:0000256" key="4">
    <source>
        <dbReference type="PROSITE-ProRule" id="PRU00453"/>
    </source>
</evidence>
<reference evidence="8" key="1">
    <citation type="submission" date="2017-10" db="EMBL/GenBank/DDBJ databases">
        <title>Rapid genome shrinkage in a self-fertile nematode reveals novel sperm competition proteins.</title>
        <authorList>
            <person name="Yin D."/>
            <person name="Schwarz E.M."/>
            <person name="Thomas C.G."/>
            <person name="Felde R.L."/>
            <person name="Korf I.F."/>
            <person name="Cutter A.D."/>
            <person name="Schartner C.M."/>
            <person name="Ralston E.J."/>
            <person name="Meyer B.J."/>
            <person name="Haag E.S."/>
        </authorList>
    </citation>
    <scope>NUCLEOTIDE SEQUENCE [LARGE SCALE GENOMIC DNA]</scope>
    <source>
        <strain evidence="8">JU1422</strain>
    </source>
</reference>
<evidence type="ECO:0000256" key="1">
    <source>
        <dbReference type="ARBA" id="ARBA00022723"/>
    </source>
</evidence>
<feature type="compositionally biased region" description="Polar residues" evidence="5">
    <location>
        <begin position="8"/>
        <end position="26"/>
    </location>
</feature>
<evidence type="ECO:0000313" key="7">
    <source>
        <dbReference type="EMBL" id="PIC27438.1"/>
    </source>
</evidence>
<evidence type="ECO:0000256" key="3">
    <source>
        <dbReference type="ARBA" id="ARBA00022833"/>
    </source>
</evidence>
<evidence type="ECO:0000256" key="2">
    <source>
        <dbReference type="ARBA" id="ARBA00022771"/>
    </source>
</evidence>
<dbReference type="InterPro" id="IPR007529">
    <property type="entry name" value="Znf_HIT"/>
</dbReference>
<dbReference type="GO" id="GO:0008270">
    <property type="term" value="F:zinc ion binding"/>
    <property type="evidence" value="ECO:0007669"/>
    <property type="project" value="UniProtKB-UniRule"/>
</dbReference>
<protein>
    <recommendedName>
        <fullName evidence="6">HIT-type domain-containing protein</fullName>
    </recommendedName>
</protein>
<gene>
    <name evidence="7" type="primary">Cni-zhit-1</name>
    <name evidence="7" type="synonym">Cnig_chr_V.g19695</name>
    <name evidence="7" type="ORF">B9Z55_019695</name>
</gene>
<feature type="region of interest" description="Disordered" evidence="5">
    <location>
        <begin position="1"/>
        <end position="101"/>
    </location>
</feature>
<dbReference type="Pfam" id="PF04438">
    <property type="entry name" value="zf-HIT"/>
    <property type="match status" value="1"/>
</dbReference>
<dbReference type="PROSITE" id="PS51083">
    <property type="entry name" value="ZF_HIT"/>
    <property type="match status" value="1"/>
</dbReference>
<evidence type="ECO:0000313" key="8">
    <source>
        <dbReference type="Proteomes" id="UP000230233"/>
    </source>
</evidence>
<organism evidence="7 8">
    <name type="scientific">Caenorhabditis nigoni</name>
    <dbReference type="NCBI Taxonomy" id="1611254"/>
    <lineage>
        <taxon>Eukaryota</taxon>
        <taxon>Metazoa</taxon>
        <taxon>Ecdysozoa</taxon>
        <taxon>Nematoda</taxon>
        <taxon>Chromadorea</taxon>
        <taxon>Rhabditida</taxon>
        <taxon>Rhabditina</taxon>
        <taxon>Rhabditomorpha</taxon>
        <taxon>Rhabditoidea</taxon>
        <taxon>Rhabditidae</taxon>
        <taxon>Peloderinae</taxon>
        <taxon>Caenorhabditis</taxon>
    </lineage>
</organism>
<dbReference type="GO" id="GO:0006338">
    <property type="term" value="P:chromatin remodeling"/>
    <property type="evidence" value="ECO:0007669"/>
    <property type="project" value="InterPro"/>
</dbReference>
<name>A0A2G5TJK8_9PELO</name>
<evidence type="ECO:0000259" key="6">
    <source>
        <dbReference type="PROSITE" id="PS51083"/>
    </source>
</evidence>
<dbReference type="PANTHER" id="PTHR13093">
    <property type="entry name" value="ZINC FINGER HIT DOMAIN CONTAINING PROTEIN 1"/>
    <property type="match status" value="1"/>
</dbReference>
<proteinExistence type="predicted"/>
<dbReference type="Proteomes" id="UP000230233">
    <property type="component" value="Chromosome V"/>
</dbReference>
<evidence type="ECO:0000256" key="5">
    <source>
        <dbReference type="SAM" id="MobiDB-lite"/>
    </source>
</evidence>
<dbReference type="OrthoDB" id="74807at2759"/>
<dbReference type="EMBL" id="PDUG01000005">
    <property type="protein sequence ID" value="PIC27438.1"/>
    <property type="molecule type" value="Genomic_DNA"/>
</dbReference>
<feature type="domain" description="HIT-type" evidence="6">
    <location>
        <begin position="159"/>
        <end position="191"/>
    </location>
</feature>
<dbReference type="InterPro" id="IPR039723">
    <property type="entry name" value="Vps71/ZNHIT1"/>
</dbReference>
<dbReference type="SUPFAM" id="SSF144232">
    <property type="entry name" value="HIT/MYND zinc finger-like"/>
    <property type="match status" value="1"/>
</dbReference>
<accession>A0A2G5TJK8</accession>
<sequence>MFFPPRKSVSSATQLRASSRISNLEGNRTLDENARKNRRTRQLDGLEQDNSHDDPHANIIWNKAAPKFGDELDGGPSSVKKAKKGKDDKAGPTVHGDKARRRKLARPEFNKQRFKKSFNAHVVEHSKIIHSSADADYRRINAYFLSTAPPSSKPPRKFCAACGKTSNYSCTRCGARYCGIRCRDVHNDTRCMKWLA</sequence>
<keyword evidence="1" id="KW-0479">Metal-binding</keyword>
<dbReference type="GO" id="GO:0005634">
    <property type="term" value="C:nucleus"/>
    <property type="evidence" value="ECO:0007669"/>
    <property type="project" value="UniProtKB-ARBA"/>
</dbReference>
<feature type="compositionally biased region" description="Basic and acidic residues" evidence="5">
    <location>
        <begin position="28"/>
        <end position="56"/>
    </location>
</feature>
<comment type="caution">
    <text evidence="7">The sequence shown here is derived from an EMBL/GenBank/DDBJ whole genome shotgun (WGS) entry which is preliminary data.</text>
</comment>
<dbReference type="AlphaFoldDB" id="A0A2G5TJK8"/>
<dbReference type="STRING" id="1611254.A0A2G5TJK8"/>
<keyword evidence="3" id="KW-0862">Zinc</keyword>
<keyword evidence="2 4" id="KW-0863">Zinc-finger</keyword>
<dbReference type="CDD" id="cd21437">
    <property type="entry name" value="zf-HIT_ZNHIT1_like"/>
    <property type="match status" value="1"/>
</dbReference>
<keyword evidence="8" id="KW-1185">Reference proteome</keyword>